<dbReference type="Gene3D" id="2.60.200.20">
    <property type="match status" value="1"/>
</dbReference>
<evidence type="ECO:0000313" key="5">
    <source>
        <dbReference type="Proteomes" id="UP000827092"/>
    </source>
</evidence>
<feature type="compositionally biased region" description="Basic and acidic residues" evidence="2">
    <location>
        <begin position="578"/>
        <end position="590"/>
    </location>
</feature>
<name>A0AAV6VSG0_9ARAC</name>
<feature type="region of interest" description="Disordered" evidence="2">
    <location>
        <begin position="1"/>
        <end position="78"/>
    </location>
</feature>
<gene>
    <name evidence="4" type="ORF">JTE90_021040</name>
</gene>
<reference evidence="4 5" key="1">
    <citation type="journal article" date="2022" name="Nat. Ecol. Evol.">
        <title>A masculinizing supergene underlies an exaggerated male reproductive morph in a spider.</title>
        <authorList>
            <person name="Hendrickx F."/>
            <person name="De Corte Z."/>
            <person name="Sonet G."/>
            <person name="Van Belleghem S.M."/>
            <person name="Kostlbacher S."/>
            <person name="Vangestel C."/>
        </authorList>
    </citation>
    <scope>NUCLEOTIDE SEQUENCE [LARGE SCALE GENOMIC DNA]</scope>
    <source>
        <strain evidence="4">W744_W776</strain>
    </source>
</reference>
<feature type="coiled-coil region" evidence="1">
    <location>
        <begin position="380"/>
        <end position="407"/>
    </location>
</feature>
<dbReference type="InterPro" id="IPR050923">
    <property type="entry name" value="Cell_Proc_Reg/RNA_Proc"/>
</dbReference>
<feature type="compositionally biased region" description="Basic and acidic residues" evidence="2">
    <location>
        <begin position="526"/>
        <end position="541"/>
    </location>
</feature>
<feature type="compositionally biased region" description="Polar residues" evidence="2">
    <location>
        <begin position="599"/>
        <end position="611"/>
    </location>
</feature>
<organism evidence="4 5">
    <name type="scientific">Oedothorax gibbosus</name>
    <dbReference type="NCBI Taxonomy" id="931172"/>
    <lineage>
        <taxon>Eukaryota</taxon>
        <taxon>Metazoa</taxon>
        <taxon>Ecdysozoa</taxon>
        <taxon>Arthropoda</taxon>
        <taxon>Chelicerata</taxon>
        <taxon>Arachnida</taxon>
        <taxon>Araneae</taxon>
        <taxon>Araneomorphae</taxon>
        <taxon>Entelegynae</taxon>
        <taxon>Araneoidea</taxon>
        <taxon>Linyphiidae</taxon>
        <taxon>Erigoninae</taxon>
        <taxon>Oedothorax</taxon>
    </lineage>
</organism>
<dbReference type="CDD" id="cd22677">
    <property type="entry name" value="FHA_Kanadaptin"/>
    <property type="match status" value="1"/>
</dbReference>
<comment type="caution">
    <text evidence="4">The sequence shown here is derived from an EMBL/GenBank/DDBJ whole genome shotgun (WGS) entry which is preliminary data.</text>
</comment>
<protein>
    <recommendedName>
        <fullName evidence="3">FHA domain-containing protein</fullName>
    </recommendedName>
</protein>
<dbReference type="Gene3D" id="3.30.160.20">
    <property type="match status" value="1"/>
</dbReference>
<dbReference type="SUPFAM" id="SSF49879">
    <property type="entry name" value="SMAD/FHA domain"/>
    <property type="match status" value="1"/>
</dbReference>
<feature type="compositionally biased region" description="Acidic residues" evidence="2">
    <location>
        <begin position="505"/>
        <end position="522"/>
    </location>
</feature>
<keyword evidence="5" id="KW-1185">Reference proteome</keyword>
<dbReference type="PROSITE" id="PS50006">
    <property type="entry name" value="FHA_DOMAIN"/>
    <property type="match status" value="1"/>
</dbReference>
<feature type="compositionally biased region" description="Basic residues" evidence="2">
    <location>
        <begin position="628"/>
        <end position="638"/>
    </location>
</feature>
<dbReference type="Proteomes" id="UP000827092">
    <property type="component" value="Unassembled WGS sequence"/>
</dbReference>
<sequence>MTDTETPASSDAFKAPFSKQESDQPSDCISSKETETPTPFDAFKAPFLKQESDQPSESISSKEKITEKTEKDIKTRKRSDKPQIIVPLPYKEPEWGGNPPYSYSFEIIKNGTLISTFKISSSLLTFGRLEVCDFVFEHPSVSRYHAIVQYCKGDDTHPKGFYLYDLGSTHGTFLNKSAVKPKIYYKLKVGYILKFGGSSRLHIFQGPEEEEEVEAKKPEEKNEDVCSWGMGEDAVEDEDSEINPFALSTANEELYLDDPKKTLRGWFEREGYEVEYNVEEKGHQTFMCTIQLPIDTLSGEFMPVQTTVSGKKKEAVVACALEACRTLDRLGLLRQSHHESRQRKKKKWEENDYYDSDEDTFYDRTGEIEKRREMRKRLAKKTEAENFESLQAKLKGLVEEVKGIEVKLEACAAQDALSLKDGDEDSLEMYMSNLSKAVNAPTDKFEKRKLKLRLMEAQKEQLQLEKMLNIARPTKLPPVAKHPGIIGKRLKSKLQLPVVKVVENVEEQDTNEEEIEEDESDSEAPVAEKKSKQAEEEKDEIVEVKVKNNELKEINDEKRDNLVGVKGKKYGLQLNIDDEPKPEESKKIVLDESTEESAQDTISCPSVSMQDTVEEPDEQMDIEETAPKRTKRQRHRKDKKLVDVYKTDTAEYCTWTPPTGQSGDGMTHLNAKFGY</sequence>
<feature type="region of interest" description="Disordered" evidence="2">
    <location>
        <begin position="655"/>
        <end position="675"/>
    </location>
</feature>
<keyword evidence="1" id="KW-0175">Coiled coil</keyword>
<dbReference type="Pfam" id="PF03368">
    <property type="entry name" value="Dicer_dimer"/>
    <property type="match status" value="1"/>
</dbReference>
<dbReference type="InterPro" id="IPR005034">
    <property type="entry name" value="Dicer_dimerisation"/>
</dbReference>
<dbReference type="Pfam" id="PF00498">
    <property type="entry name" value="FHA"/>
    <property type="match status" value="1"/>
</dbReference>
<dbReference type="InterPro" id="IPR008984">
    <property type="entry name" value="SMAD_FHA_dom_sf"/>
</dbReference>
<feature type="compositionally biased region" description="Basic and acidic residues" evidence="2">
    <location>
        <begin position="60"/>
        <end position="73"/>
    </location>
</feature>
<dbReference type="InterPro" id="IPR000253">
    <property type="entry name" value="FHA_dom"/>
</dbReference>
<dbReference type="GO" id="GO:0016891">
    <property type="term" value="F:RNA endonuclease activity producing 5'-phosphomonoesters, hydrolytic mechanism"/>
    <property type="evidence" value="ECO:0007669"/>
    <property type="project" value="InterPro"/>
</dbReference>
<feature type="region of interest" description="Disordered" evidence="2">
    <location>
        <begin position="505"/>
        <end position="541"/>
    </location>
</feature>
<dbReference type="PANTHER" id="PTHR23308">
    <property type="entry name" value="NUCLEAR INHIBITOR OF PROTEIN PHOSPHATASE-1"/>
    <property type="match status" value="1"/>
</dbReference>
<feature type="compositionally biased region" description="Acidic residues" evidence="2">
    <location>
        <begin position="612"/>
        <end position="624"/>
    </location>
</feature>
<evidence type="ECO:0000259" key="3">
    <source>
        <dbReference type="PROSITE" id="PS50006"/>
    </source>
</evidence>
<evidence type="ECO:0000256" key="1">
    <source>
        <dbReference type="SAM" id="Coils"/>
    </source>
</evidence>
<proteinExistence type="predicted"/>
<dbReference type="EMBL" id="JAFNEN010000032">
    <property type="protein sequence ID" value="KAG8199025.1"/>
    <property type="molecule type" value="Genomic_DNA"/>
</dbReference>
<dbReference type="CDD" id="cd19856">
    <property type="entry name" value="DSRM_Kanadaptin"/>
    <property type="match status" value="1"/>
</dbReference>
<feature type="domain" description="FHA" evidence="3">
    <location>
        <begin position="124"/>
        <end position="179"/>
    </location>
</feature>
<evidence type="ECO:0000313" key="4">
    <source>
        <dbReference type="EMBL" id="KAG8199025.1"/>
    </source>
</evidence>
<accession>A0AAV6VSG0</accession>
<dbReference type="SMART" id="SM00240">
    <property type="entry name" value="FHA"/>
    <property type="match status" value="1"/>
</dbReference>
<feature type="region of interest" description="Disordered" evidence="2">
    <location>
        <begin position="574"/>
        <end position="638"/>
    </location>
</feature>
<dbReference type="AlphaFoldDB" id="A0AAV6VSG0"/>
<evidence type="ECO:0000256" key="2">
    <source>
        <dbReference type="SAM" id="MobiDB-lite"/>
    </source>
</evidence>